<comment type="caution">
    <text evidence="2">The sequence shown here is derived from an EMBL/GenBank/DDBJ whole genome shotgun (WGS) entry which is preliminary data.</text>
</comment>
<gene>
    <name evidence="2" type="ORF">OUZ56_011897</name>
</gene>
<accession>A0ABQ9Z1F7</accession>
<keyword evidence="3" id="KW-1185">Reference proteome</keyword>
<proteinExistence type="predicted"/>
<evidence type="ECO:0000313" key="2">
    <source>
        <dbReference type="EMBL" id="KAK4006739.1"/>
    </source>
</evidence>
<dbReference type="Proteomes" id="UP001234178">
    <property type="component" value="Unassembled WGS sequence"/>
</dbReference>
<name>A0ABQ9Z1F7_9CRUS</name>
<feature type="compositionally biased region" description="Polar residues" evidence="1">
    <location>
        <begin position="7"/>
        <end position="16"/>
    </location>
</feature>
<organism evidence="2 3">
    <name type="scientific">Daphnia magna</name>
    <dbReference type="NCBI Taxonomy" id="35525"/>
    <lineage>
        <taxon>Eukaryota</taxon>
        <taxon>Metazoa</taxon>
        <taxon>Ecdysozoa</taxon>
        <taxon>Arthropoda</taxon>
        <taxon>Crustacea</taxon>
        <taxon>Branchiopoda</taxon>
        <taxon>Diplostraca</taxon>
        <taxon>Cladocera</taxon>
        <taxon>Anomopoda</taxon>
        <taxon>Daphniidae</taxon>
        <taxon>Daphnia</taxon>
    </lineage>
</organism>
<protein>
    <submittedName>
        <fullName evidence="2">Uncharacterized protein</fullName>
    </submittedName>
</protein>
<evidence type="ECO:0000256" key="1">
    <source>
        <dbReference type="SAM" id="MobiDB-lite"/>
    </source>
</evidence>
<feature type="compositionally biased region" description="Polar residues" evidence="1">
    <location>
        <begin position="24"/>
        <end position="36"/>
    </location>
</feature>
<reference evidence="2 3" key="1">
    <citation type="journal article" date="2023" name="Nucleic Acids Res.">
        <title>The hologenome of Daphnia magna reveals possible DNA methylation and microbiome-mediated evolution of the host genome.</title>
        <authorList>
            <person name="Chaturvedi A."/>
            <person name="Li X."/>
            <person name="Dhandapani V."/>
            <person name="Marshall H."/>
            <person name="Kissane S."/>
            <person name="Cuenca-Cambronero M."/>
            <person name="Asole G."/>
            <person name="Calvet F."/>
            <person name="Ruiz-Romero M."/>
            <person name="Marangio P."/>
            <person name="Guigo R."/>
            <person name="Rago D."/>
            <person name="Mirbahai L."/>
            <person name="Eastwood N."/>
            <person name="Colbourne J.K."/>
            <person name="Zhou J."/>
            <person name="Mallon E."/>
            <person name="Orsini L."/>
        </authorList>
    </citation>
    <scope>NUCLEOTIDE SEQUENCE [LARGE SCALE GENOMIC DNA]</scope>
    <source>
        <strain evidence="2">LRV0_1</strain>
    </source>
</reference>
<sequence>MLVLVCSTQTGSNSSKTDIHGRNSGPSHQQLGSASSSKMDLVAVSAGFSRPGMKRHKSGSVKGGIQLYFRDQNGLFWGELSGRSALSDHYVSVDVHMAERQRGTSTAFNWLRGRTNSPTTLCFRHQLDQTTGGPARPILEA</sequence>
<evidence type="ECO:0000313" key="3">
    <source>
        <dbReference type="Proteomes" id="UP001234178"/>
    </source>
</evidence>
<feature type="region of interest" description="Disordered" evidence="1">
    <location>
        <begin position="7"/>
        <end position="36"/>
    </location>
</feature>
<dbReference type="EMBL" id="JAOYFB010000002">
    <property type="protein sequence ID" value="KAK4006739.1"/>
    <property type="molecule type" value="Genomic_DNA"/>
</dbReference>